<dbReference type="AlphaFoldDB" id="A0A8C6YSS3"/>
<evidence type="ECO:0000256" key="2">
    <source>
        <dbReference type="SAM" id="MobiDB-lite"/>
    </source>
</evidence>
<organism evidence="4 5">
    <name type="scientific">Nothoprocta perdicaria</name>
    <name type="common">Chilean tinamou</name>
    <name type="synonym">Crypturus perdicarius</name>
    <dbReference type="NCBI Taxonomy" id="30464"/>
    <lineage>
        <taxon>Eukaryota</taxon>
        <taxon>Metazoa</taxon>
        <taxon>Chordata</taxon>
        <taxon>Craniata</taxon>
        <taxon>Vertebrata</taxon>
        <taxon>Euteleostomi</taxon>
        <taxon>Archelosauria</taxon>
        <taxon>Archosauria</taxon>
        <taxon>Dinosauria</taxon>
        <taxon>Saurischia</taxon>
        <taxon>Theropoda</taxon>
        <taxon>Coelurosauria</taxon>
        <taxon>Aves</taxon>
        <taxon>Palaeognathae</taxon>
        <taxon>Tinamiformes</taxon>
        <taxon>Tinamidae</taxon>
        <taxon>Nothoprocta</taxon>
    </lineage>
</organism>
<dbReference type="PROSITE" id="PS50174">
    <property type="entry name" value="G_PATCH"/>
    <property type="match status" value="1"/>
</dbReference>
<feature type="region of interest" description="Disordered" evidence="2">
    <location>
        <begin position="100"/>
        <end position="178"/>
    </location>
</feature>
<dbReference type="GO" id="GO:0003676">
    <property type="term" value="F:nucleic acid binding"/>
    <property type="evidence" value="ECO:0007669"/>
    <property type="project" value="InterPro"/>
</dbReference>
<dbReference type="Pfam" id="PF01585">
    <property type="entry name" value="G-patch"/>
    <property type="match status" value="1"/>
</dbReference>
<sequence length="178" mass="19458">MFGPVQPPHRSLSTSSPPILLCLNVTGRGMRFAERQLLRHGWQRGRGLGKREDGIAEAIRVRVKCDTAGLGHDAAEPFSFHWWDHVFNASAANIAVEAAQVPGGSRSPPGTGVPAWGSRRPRRLPCRAAARPRCPSPRPSLRGQRRLHPRGALGAPRAGHVPAAPPHPTGRRCWRWGR</sequence>
<name>A0A8C6YSS3_NOTPE</name>
<evidence type="ECO:0000259" key="3">
    <source>
        <dbReference type="PROSITE" id="PS50174"/>
    </source>
</evidence>
<proteinExistence type="predicted"/>
<evidence type="ECO:0000313" key="5">
    <source>
        <dbReference type="Proteomes" id="UP000694420"/>
    </source>
</evidence>
<dbReference type="GO" id="GO:0005730">
    <property type="term" value="C:nucleolus"/>
    <property type="evidence" value="ECO:0007669"/>
    <property type="project" value="TreeGrafter"/>
</dbReference>
<accession>A0A8C6YSS3</accession>
<dbReference type="Proteomes" id="UP000694420">
    <property type="component" value="Unplaced"/>
</dbReference>
<dbReference type="InterPro" id="IPR050656">
    <property type="entry name" value="PINX1"/>
</dbReference>
<keyword evidence="5" id="KW-1185">Reference proteome</keyword>
<dbReference type="PANTHER" id="PTHR23149:SF9">
    <property type="entry name" value="G PATCH DOMAIN-CONTAINING PROTEIN 4"/>
    <property type="match status" value="1"/>
</dbReference>
<dbReference type="SMART" id="SM00443">
    <property type="entry name" value="G_patch"/>
    <property type="match status" value="1"/>
</dbReference>
<dbReference type="PANTHER" id="PTHR23149">
    <property type="entry name" value="G PATCH DOMAIN CONTAINING PROTEIN"/>
    <property type="match status" value="1"/>
</dbReference>
<reference evidence="4" key="2">
    <citation type="submission" date="2025-09" db="UniProtKB">
        <authorList>
            <consortium name="Ensembl"/>
        </authorList>
    </citation>
    <scope>IDENTIFICATION</scope>
</reference>
<protein>
    <recommendedName>
        <fullName evidence="1">G patch domain-containing protein 4</fullName>
    </recommendedName>
</protein>
<feature type="compositionally biased region" description="Basic residues" evidence="2">
    <location>
        <begin position="169"/>
        <end position="178"/>
    </location>
</feature>
<dbReference type="InterPro" id="IPR000467">
    <property type="entry name" value="G_patch_dom"/>
</dbReference>
<evidence type="ECO:0000256" key="1">
    <source>
        <dbReference type="ARBA" id="ARBA00040365"/>
    </source>
</evidence>
<feature type="domain" description="G-patch" evidence="3">
    <location>
        <begin position="29"/>
        <end position="75"/>
    </location>
</feature>
<reference evidence="4" key="1">
    <citation type="submission" date="2025-08" db="UniProtKB">
        <authorList>
            <consortium name="Ensembl"/>
        </authorList>
    </citation>
    <scope>IDENTIFICATION</scope>
</reference>
<dbReference type="Ensembl" id="ENSNPET00000003958.1">
    <property type="protein sequence ID" value="ENSNPEP00000003873.1"/>
    <property type="gene ID" value="ENSNPEG00000002954.1"/>
</dbReference>
<evidence type="ECO:0000313" key="4">
    <source>
        <dbReference type="Ensembl" id="ENSNPEP00000003873.1"/>
    </source>
</evidence>